<dbReference type="FunFam" id="3.30.300.160:FF:000002">
    <property type="entry name" value="Type II secretion system protein E"/>
    <property type="match status" value="1"/>
</dbReference>
<dbReference type="Proteomes" id="UP000279422">
    <property type="component" value="Unassembled WGS sequence"/>
</dbReference>
<dbReference type="InterPro" id="IPR037257">
    <property type="entry name" value="T2SS_E_N_sf"/>
</dbReference>
<dbReference type="EMBL" id="QMPZ01000131">
    <property type="protein sequence ID" value="RLE07913.1"/>
    <property type="molecule type" value="Genomic_DNA"/>
</dbReference>
<dbReference type="PROSITE" id="PS00662">
    <property type="entry name" value="T2SP_E"/>
    <property type="match status" value="1"/>
</dbReference>
<dbReference type="GO" id="GO:0005886">
    <property type="term" value="C:plasma membrane"/>
    <property type="evidence" value="ECO:0007669"/>
    <property type="project" value="TreeGrafter"/>
</dbReference>
<dbReference type="InterPro" id="IPR007831">
    <property type="entry name" value="T2SS_GspE_N"/>
</dbReference>
<dbReference type="SUPFAM" id="SSF52540">
    <property type="entry name" value="P-loop containing nucleoside triphosphate hydrolases"/>
    <property type="match status" value="1"/>
</dbReference>
<dbReference type="Pfam" id="PF05157">
    <property type="entry name" value="MshEN"/>
    <property type="match status" value="1"/>
</dbReference>
<accession>A0A497E532</accession>
<dbReference type="Gene3D" id="1.10.40.70">
    <property type="match status" value="1"/>
</dbReference>
<dbReference type="GO" id="GO:0016887">
    <property type="term" value="F:ATP hydrolysis activity"/>
    <property type="evidence" value="ECO:0007669"/>
    <property type="project" value="TreeGrafter"/>
</dbReference>
<dbReference type="CDD" id="cd01129">
    <property type="entry name" value="PulE-GspE-like"/>
    <property type="match status" value="1"/>
</dbReference>
<keyword evidence="2" id="KW-0547">Nucleotide-binding</keyword>
<protein>
    <submittedName>
        <fullName evidence="5">Type II secretion system protein GspE</fullName>
    </submittedName>
</protein>
<evidence type="ECO:0000313" key="5">
    <source>
        <dbReference type="EMBL" id="RLE07913.1"/>
    </source>
</evidence>
<dbReference type="PANTHER" id="PTHR30258:SF1">
    <property type="entry name" value="PROTEIN TRANSPORT PROTEIN HOFB HOMOLOG"/>
    <property type="match status" value="1"/>
</dbReference>
<dbReference type="Gene3D" id="3.30.450.90">
    <property type="match status" value="1"/>
</dbReference>
<dbReference type="FunFam" id="3.30.450.90:FF:000001">
    <property type="entry name" value="Type II secretion system ATPase GspE"/>
    <property type="match status" value="1"/>
</dbReference>
<evidence type="ECO:0000313" key="6">
    <source>
        <dbReference type="Proteomes" id="UP000279422"/>
    </source>
</evidence>
<dbReference type="InterPro" id="IPR001482">
    <property type="entry name" value="T2SS/T4SS_dom"/>
</dbReference>
<name>A0A497E532_UNCAE</name>
<proteinExistence type="inferred from homology"/>
<organism evidence="5 6">
    <name type="scientific">Aerophobetes bacterium</name>
    <dbReference type="NCBI Taxonomy" id="2030807"/>
    <lineage>
        <taxon>Bacteria</taxon>
        <taxon>Candidatus Aerophobota</taxon>
    </lineage>
</organism>
<gene>
    <name evidence="5" type="ORF">DRJ00_07250</name>
</gene>
<evidence type="ECO:0000259" key="4">
    <source>
        <dbReference type="PROSITE" id="PS00662"/>
    </source>
</evidence>
<dbReference type="AlphaFoldDB" id="A0A497E532"/>
<dbReference type="Pfam" id="PF00437">
    <property type="entry name" value="T2SSE"/>
    <property type="match status" value="1"/>
</dbReference>
<dbReference type="GO" id="GO:0005524">
    <property type="term" value="F:ATP binding"/>
    <property type="evidence" value="ECO:0007669"/>
    <property type="project" value="UniProtKB-KW"/>
</dbReference>
<keyword evidence="3" id="KW-0067">ATP-binding</keyword>
<reference evidence="5 6" key="1">
    <citation type="submission" date="2018-06" db="EMBL/GenBank/DDBJ databases">
        <title>Extensive metabolic versatility and redundancy in microbially diverse, dynamic hydrothermal sediments.</title>
        <authorList>
            <person name="Dombrowski N."/>
            <person name="Teske A."/>
            <person name="Baker B.J."/>
        </authorList>
    </citation>
    <scope>NUCLEOTIDE SEQUENCE [LARGE SCALE GENOMIC DNA]</scope>
    <source>
        <strain evidence="5">B47_G16</strain>
    </source>
</reference>
<evidence type="ECO:0000256" key="2">
    <source>
        <dbReference type="ARBA" id="ARBA00022741"/>
    </source>
</evidence>
<comment type="similarity">
    <text evidence="1">Belongs to the GSP E family.</text>
</comment>
<evidence type="ECO:0000256" key="3">
    <source>
        <dbReference type="ARBA" id="ARBA00022840"/>
    </source>
</evidence>
<dbReference type="InterPro" id="IPR027417">
    <property type="entry name" value="P-loop_NTPase"/>
</dbReference>
<comment type="caution">
    <text evidence="5">The sequence shown here is derived from an EMBL/GenBank/DDBJ whole genome shotgun (WGS) entry which is preliminary data.</text>
</comment>
<feature type="domain" description="Bacterial type II secretion system protein E" evidence="4">
    <location>
        <begin position="389"/>
        <end position="403"/>
    </location>
</feature>
<dbReference type="PANTHER" id="PTHR30258">
    <property type="entry name" value="TYPE II SECRETION SYSTEM PROTEIN GSPE-RELATED"/>
    <property type="match status" value="1"/>
</dbReference>
<dbReference type="SUPFAM" id="SSF160246">
    <property type="entry name" value="EspE N-terminal domain-like"/>
    <property type="match status" value="1"/>
</dbReference>
<dbReference type="Gene3D" id="3.40.50.300">
    <property type="entry name" value="P-loop containing nucleotide triphosphate hydrolases"/>
    <property type="match status" value="1"/>
</dbReference>
<dbReference type="Gene3D" id="3.30.300.160">
    <property type="entry name" value="Type II secretion system, protein E, N-terminal domain"/>
    <property type="match status" value="1"/>
</dbReference>
<evidence type="ECO:0000256" key="1">
    <source>
        <dbReference type="ARBA" id="ARBA00006611"/>
    </source>
</evidence>
<sequence length="572" mass="63886">MAKVAKVSLVDVLLREKFITEEDLEKVKEYQKKNGASFANAVVKLGLVTEEQVVIGLAEQLGIPHVKLSNYQLDPEVMDLLPEKVIRENKVVPLSRSGNTLTVAMANPLDVLLIDNLKALTGCKIQTVVSTLSEIEQAIADYYSAGMVKDLEKLIEKSTGDDGQLRTSQDETQVDLTEAIREAEEAPIIRMVNLILSRAIRERASDVHIEPFEKKLQVRFRIDGVLYPITSFPKRVQNAIVSRIKILSDLDIAEHRLPQDGRFRIKAYNRDVDFRVSTIPTRFGEKVVLRLLDKAQLMGLTIDKLGLEENVLEKFKRAIQQPYGMIVLTGPTSCGKSTSLYAAIKAINTPEKNILTIEDPVEYEMEGVNQVQVHEEIGLTFSRALRSFLRQDPDIIMLGEMRDSETADIGIKAALTGHLLFTTLHTNNAPGAITRLLNMGVEPFLVAGSLLFVGAQRLMRRVCKKCAVPYKPSPKLLEELGIQDRVDDDIIFYKARGCAHCNNTGYRGRMAVMEALEVDDEIRELIIQRASETEIRKVALANGMVPLRENALTKVIRGESTLEELARIAGTM</sequence>
<dbReference type="FunFam" id="3.40.50.300:FF:000398">
    <property type="entry name" value="Type IV pilus assembly ATPase PilB"/>
    <property type="match status" value="1"/>
</dbReference>